<dbReference type="FunFam" id="1.20.1250.20:FF:000431">
    <property type="entry name" value="Predicted protein"/>
    <property type="match status" value="1"/>
</dbReference>
<evidence type="ECO:0008006" key="5">
    <source>
        <dbReference type="Google" id="ProtNLM"/>
    </source>
</evidence>
<protein>
    <recommendedName>
        <fullName evidence="5">Major facilitator superfamily domain-containing protein 12-like</fullName>
    </recommendedName>
</protein>
<feature type="transmembrane region" description="Helical" evidence="2">
    <location>
        <begin position="337"/>
        <end position="355"/>
    </location>
</feature>
<dbReference type="GO" id="GO:0008643">
    <property type="term" value="P:carbohydrate transport"/>
    <property type="evidence" value="ECO:0007669"/>
    <property type="project" value="InterPro"/>
</dbReference>
<dbReference type="GO" id="GO:0005886">
    <property type="term" value="C:plasma membrane"/>
    <property type="evidence" value="ECO:0007669"/>
    <property type="project" value="TreeGrafter"/>
</dbReference>
<name>A0A7M7MB56_VARDE</name>
<dbReference type="GeneID" id="111251239"/>
<dbReference type="GO" id="GO:0015293">
    <property type="term" value="F:symporter activity"/>
    <property type="evidence" value="ECO:0007669"/>
    <property type="project" value="InterPro"/>
</dbReference>
<feature type="transmembrane region" description="Helical" evidence="2">
    <location>
        <begin position="301"/>
        <end position="325"/>
    </location>
</feature>
<dbReference type="PANTHER" id="PTHR11328">
    <property type="entry name" value="MAJOR FACILITATOR SUPERFAMILY DOMAIN-CONTAINING PROTEIN"/>
    <property type="match status" value="1"/>
</dbReference>
<dbReference type="RefSeq" id="XP_022663383.1">
    <property type="nucleotide sequence ID" value="XM_022807648.1"/>
</dbReference>
<reference evidence="3" key="1">
    <citation type="submission" date="2021-01" db="UniProtKB">
        <authorList>
            <consortium name="EnsemblMetazoa"/>
        </authorList>
    </citation>
    <scope>IDENTIFICATION</scope>
</reference>
<comment type="similarity">
    <text evidence="1">Belongs to the major facilitator superfamily.</text>
</comment>
<organism evidence="3 4">
    <name type="scientific">Varroa destructor</name>
    <name type="common">Honeybee mite</name>
    <dbReference type="NCBI Taxonomy" id="109461"/>
    <lineage>
        <taxon>Eukaryota</taxon>
        <taxon>Metazoa</taxon>
        <taxon>Ecdysozoa</taxon>
        <taxon>Arthropoda</taxon>
        <taxon>Chelicerata</taxon>
        <taxon>Arachnida</taxon>
        <taxon>Acari</taxon>
        <taxon>Parasitiformes</taxon>
        <taxon>Mesostigmata</taxon>
        <taxon>Gamasina</taxon>
        <taxon>Dermanyssoidea</taxon>
        <taxon>Varroidae</taxon>
        <taxon>Varroa</taxon>
    </lineage>
</organism>
<dbReference type="OMA" id="GLYTAWM"/>
<dbReference type="InterPro" id="IPR036259">
    <property type="entry name" value="MFS_trans_sf"/>
</dbReference>
<dbReference type="CDD" id="cd17491">
    <property type="entry name" value="MFS_MFSD12"/>
    <property type="match status" value="1"/>
</dbReference>
<feature type="transmembrane region" description="Helical" evidence="2">
    <location>
        <begin position="119"/>
        <end position="138"/>
    </location>
</feature>
<feature type="transmembrane region" description="Helical" evidence="2">
    <location>
        <begin position="396"/>
        <end position="417"/>
    </location>
</feature>
<keyword evidence="4" id="KW-1185">Reference proteome</keyword>
<dbReference type="OrthoDB" id="1730117at2759"/>
<evidence type="ECO:0000256" key="2">
    <source>
        <dbReference type="SAM" id="Phobius"/>
    </source>
</evidence>
<sequence length="530" mass="58627">MEVRMRINGDTDDEVDVHIESRTPILEHTNSIQQFSFLTVRHKAAYAVGHVLNDLCASMWFTYLLLYFNYVREFGPTFAGELLLVGQVADGLATPFVGLESDRDDGLWLCVKYGRRKTWHLVGTVAVICTFPFLFAECLWCGSADPWAQFLYYAVLIIVFQFGWASTQVSHLSLIPDLTPFTHERVSLNAVRYAFTVTANIIVYSITLVVLHIQNGAGTEQLGPGDAGSFQLIVLTVVGVGTIFSIAFHVFVPDPTRTAAPLTGSAGRDRIGNDAASDISGFTVERSLHLSWKEWFMESQFYIIGLLYMATRLYVNMSQVFIGLYLQEARQLPKESIAIIPLVMYVSGFLASFPINRTAARFKLRTIYGAGAALAVIGSMWIATRDKTASFNSFEIYIVSVVIGIASTILLITSLAITNELIGCSTASGAFVFGAMSFLDKLSNGVAVIFIESLHTCNNCFLIKKEDFYHYVMVYACGGSAVLGVIALLILANSKESSRRKDLMNRTLARTYVNDTDCAQDVLTERTNLL</sequence>
<feature type="transmembrane region" description="Helical" evidence="2">
    <location>
        <begin position="232"/>
        <end position="252"/>
    </location>
</feature>
<keyword evidence="2" id="KW-0812">Transmembrane</keyword>
<feature type="transmembrane region" description="Helical" evidence="2">
    <location>
        <begin position="150"/>
        <end position="170"/>
    </location>
</feature>
<dbReference type="InParanoid" id="A0A7M7MB56"/>
<dbReference type="Pfam" id="PF13347">
    <property type="entry name" value="MFS_2"/>
    <property type="match status" value="1"/>
</dbReference>
<dbReference type="EnsemblMetazoa" id="XM_022807648">
    <property type="protein sequence ID" value="XP_022663383"/>
    <property type="gene ID" value="LOC111251239"/>
</dbReference>
<evidence type="ECO:0000313" key="4">
    <source>
        <dbReference type="Proteomes" id="UP000594260"/>
    </source>
</evidence>
<dbReference type="PANTHER" id="PTHR11328:SF28">
    <property type="entry name" value="MAJOR FACILITATOR SUPERFAMILY DOMAIN-CONTAINING PROTEIN 12"/>
    <property type="match status" value="1"/>
</dbReference>
<proteinExistence type="inferred from homology"/>
<dbReference type="InterPro" id="IPR039672">
    <property type="entry name" value="MFS_2"/>
</dbReference>
<dbReference type="Proteomes" id="UP000594260">
    <property type="component" value="Unplaced"/>
</dbReference>
<keyword evidence="2" id="KW-1133">Transmembrane helix</keyword>
<evidence type="ECO:0000313" key="3">
    <source>
        <dbReference type="EnsemblMetazoa" id="XP_022663383"/>
    </source>
</evidence>
<dbReference type="Gene3D" id="1.20.1250.20">
    <property type="entry name" value="MFS general substrate transporter like domains"/>
    <property type="match status" value="2"/>
</dbReference>
<feature type="transmembrane region" description="Helical" evidence="2">
    <location>
        <begin position="367"/>
        <end position="384"/>
    </location>
</feature>
<feature type="transmembrane region" description="Helical" evidence="2">
    <location>
        <begin position="468"/>
        <end position="491"/>
    </location>
</feature>
<dbReference type="SUPFAM" id="SSF103473">
    <property type="entry name" value="MFS general substrate transporter"/>
    <property type="match status" value="1"/>
</dbReference>
<keyword evidence="2" id="KW-0472">Membrane</keyword>
<dbReference type="KEGG" id="vde:111251239"/>
<accession>A0A7M7MB56</accession>
<feature type="transmembrane region" description="Helical" evidence="2">
    <location>
        <begin position="190"/>
        <end position="211"/>
    </location>
</feature>
<dbReference type="AlphaFoldDB" id="A0A7M7MB56"/>
<evidence type="ECO:0000256" key="1">
    <source>
        <dbReference type="ARBA" id="ARBA00008335"/>
    </source>
</evidence>